<dbReference type="AlphaFoldDB" id="A0AAN8FD77"/>
<proteinExistence type="predicted"/>
<dbReference type="EMBL" id="WIXE01022898">
    <property type="protein sequence ID" value="KAK5967015.1"/>
    <property type="molecule type" value="Genomic_DNA"/>
</dbReference>
<accession>A0AAN8FD77</accession>
<comment type="caution">
    <text evidence="2">The sequence shown here is derived from an EMBL/GenBank/DDBJ whole genome shotgun (WGS) entry which is preliminary data.</text>
</comment>
<protein>
    <submittedName>
        <fullName evidence="2">Uncharacterized protein</fullName>
    </submittedName>
</protein>
<gene>
    <name evidence="2" type="ORF">GCK32_000921</name>
</gene>
<name>A0AAN8FD77_TRICO</name>
<evidence type="ECO:0000313" key="3">
    <source>
        <dbReference type="Proteomes" id="UP001331761"/>
    </source>
</evidence>
<dbReference type="Proteomes" id="UP001331761">
    <property type="component" value="Unassembled WGS sequence"/>
</dbReference>
<keyword evidence="1" id="KW-0732">Signal</keyword>
<feature type="signal peptide" evidence="1">
    <location>
        <begin position="1"/>
        <end position="22"/>
    </location>
</feature>
<organism evidence="2 3">
    <name type="scientific">Trichostrongylus colubriformis</name>
    <name type="common">Black scour worm</name>
    <dbReference type="NCBI Taxonomy" id="6319"/>
    <lineage>
        <taxon>Eukaryota</taxon>
        <taxon>Metazoa</taxon>
        <taxon>Ecdysozoa</taxon>
        <taxon>Nematoda</taxon>
        <taxon>Chromadorea</taxon>
        <taxon>Rhabditida</taxon>
        <taxon>Rhabditina</taxon>
        <taxon>Rhabditomorpha</taxon>
        <taxon>Strongyloidea</taxon>
        <taxon>Trichostrongylidae</taxon>
        <taxon>Trichostrongylus</taxon>
    </lineage>
</organism>
<evidence type="ECO:0000313" key="2">
    <source>
        <dbReference type="EMBL" id="KAK5967015.1"/>
    </source>
</evidence>
<keyword evidence="3" id="KW-1185">Reference proteome</keyword>
<reference evidence="2 3" key="1">
    <citation type="submission" date="2019-10" db="EMBL/GenBank/DDBJ databases">
        <title>Assembly and Annotation for the nematode Trichostrongylus colubriformis.</title>
        <authorList>
            <person name="Martin J."/>
        </authorList>
    </citation>
    <scope>NUCLEOTIDE SEQUENCE [LARGE SCALE GENOMIC DNA]</scope>
    <source>
        <strain evidence="2">G859</strain>
        <tissue evidence="2">Whole worm</tissue>
    </source>
</reference>
<feature type="chain" id="PRO_5042831071" evidence="1">
    <location>
        <begin position="23"/>
        <end position="91"/>
    </location>
</feature>
<sequence length="91" mass="10156">MKSIMLAVLSLILAVAVLTVSAQDQEALAEYCAQPQNREVCDQLLAALIDGSETMPQIDKRKPSFVRFGKRSEGELAMEKRKPSFVRFGRK</sequence>
<evidence type="ECO:0000256" key="1">
    <source>
        <dbReference type="SAM" id="SignalP"/>
    </source>
</evidence>